<evidence type="ECO:0000313" key="1">
    <source>
        <dbReference type="EMBL" id="MBY84175.1"/>
    </source>
</evidence>
<accession>A0A2S2R2H3</accession>
<organism evidence="1">
    <name type="scientific">Sipha flava</name>
    <name type="common">yellow sugarcane aphid</name>
    <dbReference type="NCBI Taxonomy" id="143950"/>
    <lineage>
        <taxon>Eukaryota</taxon>
        <taxon>Metazoa</taxon>
        <taxon>Ecdysozoa</taxon>
        <taxon>Arthropoda</taxon>
        <taxon>Hexapoda</taxon>
        <taxon>Insecta</taxon>
        <taxon>Pterygota</taxon>
        <taxon>Neoptera</taxon>
        <taxon>Paraneoptera</taxon>
        <taxon>Hemiptera</taxon>
        <taxon>Sternorrhyncha</taxon>
        <taxon>Aphidomorpha</taxon>
        <taxon>Aphidoidea</taxon>
        <taxon>Aphididae</taxon>
        <taxon>Sipha</taxon>
    </lineage>
</organism>
<dbReference type="AlphaFoldDB" id="A0A2S2R2H3"/>
<gene>
    <name evidence="1" type="ORF">g.17687</name>
</gene>
<name>A0A2S2R2H3_9HEMI</name>
<reference evidence="1" key="1">
    <citation type="submission" date="2018-04" db="EMBL/GenBank/DDBJ databases">
        <title>Transcriptome assembly of Sipha flava.</title>
        <authorList>
            <person name="Scully E.D."/>
            <person name="Geib S.M."/>
            <person name="Palmer N.A."/>
            <person name="Koch K."/>
            <person name="Bradshaw J."/>
            <person name="Heng-Moss T."/>
            <person name="Sarath G."/>
        </authorList>
    </citation>
    <scope>NUCLEOTIDE SEQUENCE</scope>
</reference>
<dbReference type="EMBL" id="GGMS01014972">
    <property type="protein sequence ID" value="MBY84175.1"/>
    <property type="molecule type" value="Transcribed_RNA"/>
</dbReference>
<sequence>MSAGLGTVPTEREKRPRTYREPFFSYFFTAARSHEDPPPLARSTTPPLPTHLGAIYINTRKKKKTIQRQSTTTYFASRRTVKLWRCVQRVISLRSLDGRPKTLNVCQRAAVRYEPE</sequence>
<protein>
    <submittedName>
        <fullName evidence="1">Uncharacterized protein</fullName>
    </submittedName>
</protein>
<proteinExistence type="predicted"/>